<evidence type="ECO:0000256" key="1">
    <source>
        <dbReference type="SAM" id="SignalP"/>
    </source>
</evidence>
<accession>A0AAE4BLC4</accession>
<evidence type="ECO:0000313" key="2">
    <source>
        <dbReference type="EMBL" id="MDR6218808.1"/>
    </source>
</evidence>
<feature type="signal peptide" evidence="1">
    <location>
        <begin position="1"/>
        <end position="18"/>
    </location>
</feature>
<protein>
    <recommendedName>
        <fullName evidence="4">Outer membrane protein beta-barrel domain-containing protein</fullName>
    </recommendedName>
</protein>
<evidence type="ECO:0000313" key="3">
    <source>
        <dbReference type="Proteomes" id="UP001185331"/>
    </source>
</evidence>
<organism evidence="2 3">
    <name type="scientific">Deinococcus soli</name>
    <name type="common">ex Cha et al. 2016</name>
    <dbReference type="NCBI Taxonomy" id="1309411"/>
    <lineage>
        <taxon>Bacteria</taxon>
        <taxon>Thermotogati</taxon>
        <taxon>Deinococcota</taxon>
        <taxon>Deinococci</taxon>
        <taxon>Deinococcales</taxon>
        <taxon>Deinococcaceae</taxon>
        <taxon>Deinococcus</taxon>
    </lineage>
</organism>
<dbReference type="AlphaFoldDB" id="A0AAE4BLC4"/>
<keyword evidence="1" id="KW-0732">Signal</keyword>
<proteinExistence type="predicted"/>
<sequence length="155" mass="16066">MKKMLPLIAALSVSAAGAQSLSATISTGHPAPNQTAAFSVGLNTHDLVQLPLDLTVRYDLNRSLGTGAVTQGAAFTFASSTGILLKDPQQGVNNFSLRPYVGAGYTFGEQELYGIVGANLLSAAPGLAGGLNLEARTRPSGNVVMKFGWTFGLNR</sequence>
<dbReference type="RefSeq" id="WP_309853432.1">
    <property type="nucleotide sequence ID" value="NZ_JAVDQJ010000004.1"/>
</dbReference>
<comment type="caution">
    <text evidence="2">The sequence shown here is derived from an EMBL/GenBank/DDBJ whole genome shotgun (WGS) entry which is preliminary data.</text>
</comment>
<gene>
    <name evidence="2" type="ORF">J2Y00_002405</name>
</gene>
<feature type="chain" id="PRO_5042018854" description="Outer membrane protein beta-barrel domain-containing protein" evidence="1">
    <location>
        <begin position="19"/>
        <end position="155"/>
    </location>
</feature>
<dbReference type="EMBL" id="JAVDQK010000005">
    <property type="protein sequence ID" value="MDR6218808.1"/>
    <property type="molecule type" value="Genomic_DNA"/>
</dbReference>
<evidence type="ECO:0008006" key="4">
    <source>
        <dbReference type="Google" id="ProtNLM"/>
    </source>
</evidence>
<reference evidence="2" key="1">
    <citation type="submission" date="2023-07" db="EMBL/GenBank/DDBJ databases">
        <title>Sorghum-associated microbial communities from plants grown in Nebraska, USA.</title>
        <authorList>
            <person name="Schachtman D."/>
        </authorList>
    </citation>
    <scope>NUCLEOTIDE SEQUENCE</scope>
    <source>
        <strain evidence="2">BE330</strain>
    </source>
</reference>
<name>A0AAE4BLC4_9DEIO</name>
<dbReference type="Proteomes" id="UP001185331">
    <property type="component" value="Unassembled WGS sequence"/>
</dbReference>